<dbReference type="EMBL" id="JBFOLJ010000009">
    <property type="protein sequence ID" value="KAL2507799.1"/>
    <property type="molecule type" value="Genomic_DNA"/>
</dbReference>
<proteinExistence type="inferred from homology"/>
<comment type="similarity">
    <text evidence="2 6">Belongs to the peptidase S10 family.</text>
</comment>
<dbReference type="PANTHER" id="PTHR11802">
    <property type="entry name" value="SERINE PROTEASE FAMILY S10 SERINE CARBOXYPEPTIDASE"/>
    <property type="match status" value="1"/>
</dbReference>
<dbReference type="AlphaFoldDB" id="A0ABD1T4Y7"/>
<name>A0ABD1T4Y7_9LAMI</name>
<comment type="subcellular location">
    <subcellularLocation>
        <location evidence="1">Secreted</location>
    </subcellularLocation>
</comment>
<evidence type="ECO:0000256" key="6">
    <source>
        <dbReference type="RuleBase" id="RU361156"/>
    </source>
</evidence>
<dbReference type="InterPro" id="IPR029058">
    <property type="entry name" value="AB_hydrolase_fold"/>
</dbReference>
<keyword evidence="3" id="KW-0964">Secreted</keyword>
<keyword evidence="6" id="KW-0378">Hydrolase</keyword>
<dbReference type="Gene3D" id="3.40.50.1820">
    <property type="entry name" value="alpha/beta hydrolase"/>
    <property type="match status" value="1"/>
</dbReference>
<organism evidence="7 8">
    <name type="scientific">Forsythia ovata</name>
    <dbReference type="NCBI Taxonomy" id="205694"/>
    <lineage>
        <taxon>Eukaryota</taxon>
        <taxon>Viridiplantae</taxon>
        <taxon>Streptophyta</taxon>
        <taxon>Embryophyta</taxon>
        <taxon>Tracheophyta</taxon>
        <taxon>Spermatophyta</taxon>
        <taxon>Magnoliopsida</taxon>
        <taxon>eudicotyledons</taxon>
        <taxon>Gunneridae</taxon>
        <taxon>Pentapetalae</taxon>
        <taxon>asterids</taxon>
        <taxon>lamiids</taxon>
        <taxon>Lamiales</taxon>
        <taxon>Oleaceae</taxon>
        <taxon>Forsythieae</taxon>
        <taxon>Forsythia</taxon>
    </lineage>
</organism>
<comment type="caution">
    <text evidence="7">The sequence shown here is derived from an EMBL/GenBank/DDBJ whole genome shotgun (WGS) entry which is preliminary data.</text>
</comment>
<evidence type="ECO:0000256" key="1">
    <source>
        <dbReference type="ARBA" id="ARBA00004613"/>
    </source>
</evidence>
<dbReference type="InterPro" id="IPR018202">
    <property type="entry name" value="Ser_caboxypep_ser_AS"/>
</dbReference>
<dbReference type="Proteomes" id="UP001604277">
    <property type="component" value="Unassembled WGS sequence"/>
</dbReference>
<dbReference type="InterPro" id="IPR001563">
    <property type="entry name" value="Peptidase_S10"/>
</dbReference>
<evidence type="ECO:0000256" key="5">
    <source>
        <dbReference type="ARBA" id="ARBA00023180"/>
    </source>
</evidence>
<keyword evidence="6" id="KW-0121">Carboxypeptidase</keyword>
<evidence type="ECO:0000313" key="8">
    <source>
        <dbReference type="Proteomes" id="UP001604277"/>
    </source>
</evidence>
<dbReference type="SUPFAM" id="SSF53474">
    <property type="entry name" value="alpha/beta-Hydrolases"/>
    <property type="match status" value="1"/>
</dbReference>
<dbReference type="Pfam" id="PF00450">
    <property type="entry name" value="Peptidase_S10"/>
    <property type="match status" value="1"/>
</dbReference>
<evidence type="ECO:0000256" key="4">
    <source>
        <dbReference type="ARBA" id="ARBA00022729"/>
    </source>
</evidence>
<evidence type="ECO:0000313" key="7">
    <source>
        <dbReference type="EMBL" id="KAL2507799.1"/>
    </source>
</evidence>
<evidence type="ECO:0000256" key="3">
    <source>
        <dbReference type="ARBA" id="ARBA00022525"/>
    </source>
</evidence>
<keyword evidence="6" id="KW-0645">Protease</keyword>
<protein>
    <recommendedName>
        <fullName evidence="6">Carboxypeptidase</fullName>
        <ecNumber evidence="6">3.4.16.-</ecNumber>
    </recommendedName>
</protein>
<evidence type="ECO:0000256" key="2">
    <source>
        <dbReference type="ARBA" id="ARBA00009431"/>
    </source>
</evidence>
<dbReference type="PROSITE" id="PS00131">
    <property type="entry name" value="CARBOXYPEPT_SER_SER"/>
    <property type="match status" value="1"/>
</dbReference>
<dbReference type="GO" id="GO:0004185">
    <property type="term" value="F:serine-type carboxypeptidase activity"/>
    <property type="evidence" value="ECO:0007669"/>
    <property type="project" value="UniProtKB-UniRule"/>
</dbReference>
<reference evidence="8" key="1">
    <citation type="submission" date="2024-07" db="EMBL/GenBank/DDBJ databases">
        <title>Two chromosome-level genome assemblies of Korean endemic species Abeliophyllum distichum and Forsythia ovata (Oleaceae).</title>
        <authorList>
            <person name="Jang H."/>
        </authorList>
    </citation>
    <scope>NUCLEOTIDE SEQUENCE [LARGE SCALE GENOMIC DNA]</scope>
</reference>
<dbReference type="GO" id="GO:0005576">
    <property type="term" value="C:extracellular region"/>
    <property type="evidence" value="ECO:0007669"/>
    <property type="project" value="UniProtKB-SubCell"/>
</dbReference>
<dbReference type="EC" id="3.4.16.-" evidence="6"/>
<dbReference type="PANTHER" id="PTHR11802:SF259">
    <property type="entry name" value="SERINE CARBOXYPEPTIDASE-LIKE 48"/>
    <property type="match status" value="1"/>
</dbReference>
<keyword evidence="8" id="KW-1185">Reference proteome</keyword>
<accession>A0ABD1T4Y7</accession>
<sequence>MKSYDVCILMVSNDLYDFLQAFLKEHSQYANNDFYITGESYAGHYIPAFAARVHQGNKNKEGTHINLKGFAIGNGLTNPEIQYKAYTDYALDMKLIKQSDYNSMSKSVSQCEQAIKLCGNP</sequence>
<gene>
    <name evidence="7" type="ORF">Fot_31446</name>
</gene>
<dbReference type="GO" id="GO:0006508">
    <property type="term" value="P:proteolysis"/>
    <property type="evidence" value="ECO:0007669"/>
    <property type="project" value="UniProtKB-KW"/>
</dbReference>
<keyword evidence="5" id="KW-0325">Glycoprotein</keyword>
<keyword evidence="4" id="KW-0732">Signal</keyword>